<accession>A0AAD5DCS4</accession>
<name>A0AAD5DCS4_9CHLO</name>
<comment type="caution">
    <text evidence="5">The sequence shown here is derived from an EMBL/GenBank/DDBJ whole genome shotgun (WGS) entry which is preliminary data.</text>
</comment>
<dbReference type="CDD" id="cd05121">
    <property type="entry name" value="ABC1_ADCK3-like"/>
    <property type="match status" value="1"/>
</dbReference>
<dbReference type="PANTHER" id="PTHR10566">
    <property type="entry name" value="CHAPERONE-ACTIVITY OF BC1 COMPLEX CABC1 -RELATED"/>
    <property type="match status" value="1"/>
</dbReference>
<organism evidence="5 6">
    <name type="scientific">Chlorella ohadii</name>
    <dbReference type="NCBI Taxonomy" id="2649997"/>
    <lineage>
        <taxon>Eukaryota</taxon>
        <taxon>Viridiplantae</taxon>
        <taxon>Chlorophyta</taxon>
        <taxon>core chlorophytes</taxon>
        <taxon>Trebouxiophyceae</taxon>
        <taxon>Chlorellales</taxon>
        <taxon>Chlorellaceae</taxon>
        <taxon>Chlorella clade</taxon>
        <taxon>Chlorella</taxon>
    </lineage>
</organism>
<evidence type="ECO:0000259" key="4">
    <source>
        <dbReference type="Pfam" id="PF03109"/>
    </source>
</evidence>
<dbReference type="GO" id="GO:0016020">
    <property type="term" value="C:membrane"/>
    <property type="evidence" value="ECO:0007669"/>
    <property type="project" value="GOC"/>
</dbReference>
<sequence>MQLARSLRPQAGLGGAARWQKPAPRGLSGAALVQRRARLGLLLKEAAQTDQIVAEGEGGAKAAAGSGNGAPAPAGAEPLVVGDLAAVQASLEARLNGNGNGNGASHNGNGAAKLNGNGNGAALATVSIDAAEGVEGFLPPEEAGPLETAAPEALADRERRAAAAAAAQAATAVAAGAAAVAAKESKDLSAAGTPYVQPGGQWSKFKTYSTFQRTWDIWRFGLTFFFKLWAVNQKWSYPKGGMSEAAVSAKRAELAVWLREGLVKLGPTFIKIGQQFSTRVDVLSQEFIKELEKLQDNVPPFESETAIGIIESSLGAPVSQLFEEFEPQPIAAASLGQVHVAKVKGQKVVVKVQRPGLKELFDIDLKNVRVLAQLLQKVDPKSDGAARDWVAIYDECSRILYQEIDYRLEGANADRFRENFKDTEWVKVPKVLWDYSSSSVLTMEYTPGVKINKVKELDRMGVDREQLARRAVESYLQQLLNHGFFHADPHPGNIAVDAEAGGRLIYYDFGMMGTIPSDIRGGLLELFYGVYEKDSDKCLDALVKMGVLVPGGDRTAVKRTADFFLTQFTERLEAQKRERKANKDYGKNFKAQPSKEDKLAKRKQILSSIGEDLLVASADKPFRFPATFTFVVRSFTVLDGIGKGLNPRFDMTEIAAPYARQLLLEGSSLQDAQMAKVKKDLSKGLANQNRAFANLFRGPNMIEDTNRTLQQLERGDLKLRVRALEAERALARVAVTQKAVLSALVASMLVNMGTVFSVSAMATAASLSFGGAALLGLATLANLLKVKSLEKKEAQLTGAA</sequence>
<reference evidence="5" key="1">
    <citation type="submission" date="2020-11" db="EMBL/GenBank/DDBJ databases">
        <title>Chlorella ohadii genome sequencing and assembly.</title>
        <authorList>
            <person name="Murik O."/>
            <person name="Treves H."/>
            <person name="Kedem I."/>
            <person name="Shotland Y."/>
            <person name="Kaplan A."/>
        </authorList>
    </citation>
    <scope>NUCLEOTIDE SEQUENCE</scope>
    <source>
        <strain evidence="5">1</strain>
    </source>
</reference>
<gene>
    <name evidence="5" type="ORF">COHA_010468</name>
</gene>
<dbReference type="GO" id="GO:1901031">
    <property type="term" value="P:regulation of response to reactive oxygen species"/>
    <property type="evidence" value="ECO:0007669"/>
    <property type="project" value="TreeGrafter"/>
</dbReference>
<keyword evidence="3" id="KW-1133">Transmembrane helix</keyword>
<feature type="transmembrane region" description="Helical" evidence="3">
    <location>
        <begin position="764"/>
        <end position="784"/>
    </location>
</feature>
<dbReference type="InterPro" id="IPR050154">
    <property type="entry name" value="UbiB_kinase"/>
</dbReference>
<keyword evidence="3" id="KW-0472">Membrane</keyword>
<feature type="domain" description="ABC1 atypical kinase-like" evidence="4">
    <location>
        <begin position="293"/>
        <end position="540"/>
    </location>
</feature>
<dbReference type="Pfam" id="PF03109">
    <property type="entry name" value="ABC1"/>
    <property type="match status" value="1"/>
</dbReference>
<evidence type="ECO:0000256" key="3">
    <source>
        <dbReference type="SAM" id="Phobius"/>
    </source>
</evidence>
<dbReference type="InterPro" id="IPR004147">
    <property type="entry name" value="ABC1_dom"/>
</dbReference>
<evidence type="ECO:0000256" key="2">
    <source>
        <dbReference type="SAM" id="MobiDB-lite"/>
    </source>
</evidence>
<keyword evidence="6" id="KW-1185">Reference proteome</keyword>
<evidence type="ECO:0000313" key="6">
    <source>
        <dbReference type="Proteomes" id="UP001205105"/>
    </source>
</evidence>
<dbReference type="InterPro" id="IPR011009">
    <property type="entry name" value="Kinase-like_dom_sf"/>
</dbReference>
<protein>
    <recommendedName>
        <fullName evidence="4">ABC1 atypical kinase-like domain-containing protein</fullName>
    </recommendedName>
</protein>
<evidence type="ECO:0000313" key="5">
    <source>
        <dbReference type="EMBL" id="KAI7835637.1"/>
    </source>
</evidence>
<proteinExistence type="inferred from homology"/>
<dbReference type="EMBL" id="JADXDR010000241">
    <property type="protein sequence ID" value="KAI7835637.1"/>
    <property type="molecule type" value="Genomic_DNA"/>
</dbReference>
<dbReference type="SUPFAM" id="SSF56112">
    <property type="entry name" value="Protein kinase-like (PK-like)"/>
    <property type="match status" value="1"/>
</dbReference>
<comment type="similarity">
    <text evidence="1">Belongs to the protein kinase superfamily. ADCK protein kinase family.</text>
</comment>
<feature type="region of interest" description="Disordered" evidence="2">
    <location>
        <begin position="1"/>
        <end position="27"/>
    </location>
</feature>
<dbReference type="GO" id="GO:0046467">
    <property type="term" value="P:membrane lipid biosynthetic process"/>
    <property type="evidence" value="ECO:0007669"/>
    <property type="project" value="TreeGrafter"/>
</dbReference>
<dbReference type="PANTHER" id="PTHR10566:SF115">
    <property type="entry name" value="PROTEIN ACTIVITY OF BC1 COMPLEX KINASE 8, CHLOROPLASTIC"/>
    <property type="match status" value="1"/>
</dbReference>
<evidence type="ECO:0000256" key="1">
    <source>
        <dbReference type="ARBA" id="ARBA00009670"/>
    </source>
</evidence>
<dbReference type="Proteomes" id="UP001205105">
    <property type="component" value="Unassembled WGS sequence"/>
</dbReference>
<dbReference type="AlphaFoldDB" id="A0AAD5DCS4"/>
<keyword evidence="3" id="KW-0812">Transmembrane</keyword>